<sequence length="202" mass="23070">MFGCSSNYSKGADRFSGVVGLGQRAISLVSQLNYTGFSYCIGNINDKNYVHGYRQILYNLSVGDKFLDINPSIFKRIDYEGGMLVDSRATSTYLPDIAFNKLKEEIRSVIGTTLKEHISTRLYELCYHKPDYFCLSVQSTDSNRKVPFSIIGVWAQQFYYIAFDFNTMRMSFTKIVKDLVWLSHLSSLEFLRLGGNEFQASN</sequence>
<dbReference type="GO" id="GO:0005576">
    <property type="term" value="C:extracellular region"/>
    <property type="evidence" value="ECO:0007669"/>
    <property type="project" value="TreeGrafter"/>
</dbReference>
<comment type="caution">
    <text evidence="6">The sequence shown here is derived from an EMBL/GenBank/DDBJ whole genome shotgun (WGS) entry which is preliminary data.</text>
</comment>
<dbReference type="OrthoDB" id="1303193at2759"/>
<dbReference type="PANTHER" id="PTHR47967:SF14">
    <property type="entry name" value="EUKARYOTIC ASPARTYL PROTEASE FAMILY PROTEIN"/>
    <property type="match status" value="1"/>
</dbReference>
<dbReference type="EMBL" id="JACXVP010000007">
    <property type="protein sequence ID" value="KAG5594254.1"/>
    <property type="molecule type" value="Genomic_DNA"/>
</dbReference>
<evidence type="ECO:0000256" key="3">
    <source>
        <dbReference type="ARBA" id="ARBA00022801"/>
    </source>
</evidence>
<evidence type="ECO:0000259" key="5">
    <source>
        <dbReference type="Pfam" id="PF14543"/>
    </source>
</evidence>
<protein>
    <recommendedName>
        <fullName evidence="8">Peptidase A1 domain-containing protein</fullName>
    </recommendedName>
</protein>
<evidence type="ECO:0000313" key="6">
    <source>
        <dbReference type="EMBL" id="KAG5594254.1"/>
    </source>
</evidence>
<dbReference type="Pfam" id="PF14541">
    <property type="entry name" value="TAXi_C"/>
    <property type="match status" value="1"/>
</dbReference>
<dbReference type="GO" id="GO:0008233">
    <property type="term" value="F:peptidase activity"/>
    <property type="evidence" value="ECO:0007669"/>
    <property type="project" value="UniProtKB-KW"/>
</dbReference>
<dbReference type="InterPro" id="IPR021109">
    <property type="entry name" value="Peptidase_aspartic_dom_sf"/>
</dbReference>
<dbReference type="InterPro" id="IPR051708">
    <property type="entry name" value="Plant_Aspart_Prot_A1"/>
</dbReference>
<evidence type="ECO:0000259" key="4">
    <source>
        <dbReference type="Pfam" id="PF14541"/>
    </source>
</evidence>
<evidence type="ECO:0000256" key="1">
    <source>
        <dbReference type="ARBA" id="ARBA00007447"/>
    </source>
</evidence>
<dbReference type="Pfam" id="PF14543">
    <property type="entry name" value="TAXi_N"/>
    <property type="match status" value="1"/>
</dbReference>
<dbReference type="InterPro" id="IPR032799">
    <property type="entry name" value="TAXi_C"/>
</dbReference>
<dbReference type="AlphaFoldDB" id="A0A9J5Y5A4"/>
<organism evidence="6 7">
    <name type="scientific">Solanum commersonii</name>
    <name type="common">Commerson's wild potato</name>
    <name type="synonym">Commerson's nightshade</name>
    <dbReference type="NCBI Taxonomy" id="4109"/>
    <lineage>
        <taxon>Eukaryota</taxon>
        <taxon>Viridiplantae</taxon>
        <taxon>Streptophyta</taxon>
        <taxon>Embryophyta</taxon>
        <taxon>Tracheophyta</taxon>
        <taxon>Spermatophyta</taxon>
        <taxon>Magnoliopsida</taxon>
        <taxon>eudicotyledons</taxon>
        <taxon>Gunneridae</taxon>
        <taxon>Pentapetalae</taxon>
        <taxon>asterids</taxon>
        <taxon>lamiids</taxon>
        <taxon>Solanales</taxon>
        <taxon>Solanaceae</taxon>
        <taxon>Solanoideae</taxon>
        <taxon>Solaneae</taxon>
        <taxon>Solanum</taxon>
    </lineage>
</organism>
<dbReference type="Proteomes" id="UP000824120">
    <property type="component" value="Chromosome 7"/>
</dbReference>
<proteinExistence type="inferred from homology"/>
<feature type="domain" description="Xylanase inhibitor N-terminal" evidence="5">
    <location>
        <begin position="1"/>
        <end position="44"/>
    </location>
</feature>
<reference evidence="6 7" key="1">
    <citation type="submission" date="2020-09" db="EMBL/GenBank/DDBJ databases">
        <title>De no assembly of potato wild relative species, Solanum commersonii.</title>
        <authorList>
            <person name="Cho K."/>
        </authorList>
    </citation>
    <scope>NUCLEOTIDE SEQUENCE [LARGE SCALE GENOMIC DNA]</scope>
    <source>
        <strain evidence="6">LZ3.2</strain>
        <tissue evidence="6">Leaf</tissue>
    </source>
</reference>
<dbReference type="InterPro" id="IPR032861">
    <property type="entry name" value="TAXi_N"/>
</dbReference>
<evidence type="ECO:0000313" key="7">
    <source>
        <dbReference type="Proteomes" id="UP000824120"/>
    </source>
</evidence>
<gene>
    <name evidence="6" type="ORF">H5410_035486</name>
</gene>
<dbReference type="PANTHER" id="PTHR47967">
    <property type="entry name" value="OS07G0603500 PROTEIN-RELATED"/>
    <property type="match status" value="1"/>
</dbReference>
<keyword evidence="3" id="KW-0378">Hydrolase</keyword>
<name>A0A9J5Y5A4_SOLCO</name>
<accession>A0A9J5Y5A4</accession>
<keyword evidence="2" id="KW-0645">Protease</keyword>
<feature type="domain" description="Xylanase inhibitor C-terminal" evidence="4">
    <location>
        <begin position="57"/>
        <end position="129"/>
    </location>
</feature>
<keyword evidence="7" id="KW-1185">Reference proteome</keyword>
<dbReference type="GO" id="GO:0006508">
    <property type="term" value="P:proteolysis"/>
    <property type="evidence" value="ECO:0007669"/>
    <property type="project" value="UniProtKB-KW"/>
</dbReference>
<evidence type="ECO:0008006" key="8">
    <source>
        <dbReference type="Google" id="ProtNLM"/>
    </source>
</evidence>
<comment type="similarity">
    <text evidence="1">Belongs to the peptidase A1 family.</text>
</comment>
<dbReference type="SUPFAM" id="SSF50630">
    <property type="entry name" value="Acid proteases"/>
    <property type="match status" value="1"/>
</dbReference>
<evidence type="ECO:0000256" key="2">
    <source>
        <dbReference type="ARBA" id="ARBA00022670"/>
    </source>
</evidence>
<dbReference type="Gene3D" id="2.40.70.10">
    <property type="entry name" value="Acid Proteases"/>
    <property type="match status" value="1"/>
</dbReference>